<accession>A0A0F9HJQ9</accession>
<protein>
    <submittedName>
        <fullName evidence="1">Uncharacterized protein</fullName>
    </submittedName>
</protein>
<dbReference type="EMBL" id="LAZR01016685">
    <property type="protein sequence ID" value="KKM03417.1"/>
    <property type="molecule type" value="Genomic_DNA"/>
</dbReference>
<evidence type="ECO:0000313" key="1">
    <source>
        <dbReference type="EMBL" id="KKM03417.1"/>
    </source>
</evidence>
<proteinExistence type="predicted"/>
<name>A0A0F9HJQ9_9ZZZZ</name>
<reference evidence="1" key="1">
    <citation type="journal article" date="2015" name="Nature">
        <title>Complex archaea that bridge the gap between prokaryotes and eukaryotes.</title>
        <authorList>
            <person name="Spang A."/>
            <person name="Saw J.H."/>
            <person name="Jorgensen S.L."/>
            <person name="Zaremba-Niedzwiedzka K."/>
            <person name="Martijn J."/>
            <person name="Lind A.E."/>
            <person name="van Eijk R."/>
            <person name="Schleper C."/>
            <person name="Guy L."/>
            <person name="Ettema T.J."/>
        </authorList>
    </citation>
    <scope>NUCLEOTIDE SEQUENCE</scope>
</reference>
<gene>
    <name evidence="1" type="ORF">LCGC14_1774690</name>
</gene>
<dbReference type="AlphaFoldDB" id="A0A0F9HJQ9"/>
<comment type="caution">
    <text evidence="1">The sequence shown here is derived from an EMBL/GenBank/DDBJ whole genome shotgun (WGS) entry which is preliminary data.</text>
</comment>
<organism evidence="1">
    <name type="scientific">marine sediment metagenome</name>
    <dbReference type="NCBI Taxonomy" id="412755"/>
    <lineage>
        <taxon>unclassified sequences</taxon>
        <taxon>metagenomes</taxon>
        <taxon>ecological metagenomes</taxon>
    </lineage>
</organism>
<sequence>MSVLNRKEQKELLQLCSKYIKATKTELLNHTKLYKKIDIFCSQHNINIIDAVQQAKLYFQKHPNSKFV</sequence>